<dbReference type="KEGG" id="pna:Pnap_0264"/>
<dbReference type="AlphaFoldDB" id="A1VIW1"/>
<gene>
    <name evidence="10" type="ordered locus">Pnap_0264</name>
</gene>
<dbReference type="EMBL" id="CP000529">
    <property type="protein sequence ID" value="ABM35589.1"/>
    <property type="molecule type" value="Genomic_DNA"/>
</dbReference>
<keyword evidence="6 7" id="KW-0411">Iron-sulfur</keyword>
<protein>
    <recommendedName>
        <fullName evidence="7">High-potential iron-sulfur protein</fullName>
        <shortName evidence="7">HiPIP</shortName>
    </recommendedName>
</protein>
<dbReference type="InterPro" id="IPR036369">
    <property type="entry name" value="HIPIP_sf"/>
</dbReference>
<evidence type="ECO:0000256" key="2">
    <source>
        <dbReference type="ARBA" id="ARBA00022485"/>
    </source>
</evidence>
<dbReference type="GO" id="GO:0046872">
    <property type="term" value="F:metal ion binding"/>
    <property type="evidence" value="ECO:0007669"/>
    <property type="project" value="UniProtKB-KW"/>
</dbReference>
<sequence>MKSNRRTFVIQSVMSAGILATTRLAQAQAPAPLVQDSDPQAVALGYKSDATKADKAKYPKYAAGQQCANCALYQGKPTDAAGACPLFAGKQVGAKAWCSAWAKKA</sequence>
<evidence type="ECO:0000256" key="8">
    <source>
        <dbReference type="SAM" id="SignalP"/>
    </source>
</evidence>
<evidence type="ECO:0000256" key="7">
    <source>
        <dbReference type="RuleBase" id="RU000620"/>
    </source>
</evidence>
<dbReference type="PROSITE" id="PS51373">
    <property type="entry name" value="HIPIP"/>
    <property type="match status" value="1"/>
</dbReference>
<dbReference type="GO" id="GO:0019646">
    <property type="term" value="P:aerobic electron transport chain"/>
    <property type="evidence" value="ECO:0007669"/>
    <property type="project" value="InterPro"/>
</dbReference>
<dbReference type="RefSeq" id="WP_011799697.1">
    <property type="nucleotide sequence ID" value="NC_008781.1"/>
</dbReference>
<keyword evidence="8" id="KW-0732">Signal</keyword>
<dbReference type="Gene3D" id="4.10.490.10">
    <property type="entry name" value="High potential iron-sulphur protein"/>
    <property type="match status" value="1"/>
</dbReference>
<keyword evidence="11" id="KW-1185">Reference proteome</keyword>
<comment type="similarity">
    <text evidence="7">Belongs to the high-potential iron-sulfur protein (HiPIP) family.</text>
</comment>
<keyword evidence="2 7" id="KW-0004">4Fe-4S</keyword>
<evidence type="ECO:0000313" key="10">
    <source>
        <dbReference type="EMBL" id="ABM35589.1"/>
    </source>
</evidence>
<dbReference type="OrthoDB" id="5298540at2"/>
<evidence type="ECO:0000256" key="1">
    <source>
        <dbReference type="ARBA" id="ARBA00022448"/>
    </source>
</evidence>
<reference evidence="11" key="1">
    <citation type="journal article" date="2009" name="Environ. Microbiol.">
        <title>The genome of Polaromonas naphthalenivorans strain CJ2, isolated from coal tar-contaminated sediment, reveals physiological and metabolic versatility and evolution through extensive horizontal gene transfer.</title>
        <authorList>
            <person name="Yagi J.M."/>
            <person name="Sims D."/>
            <person name="Brettin T."/>
            <person name="Bruce D."/>
            <person name="Madsen E.L."/>
        </authorList>
    </citation>
    <scope>NUCLEOTIDE SEQUENCE [LARGE SCALE GENOMIC DNA]</scope>
    <source>
        <strain evidence="11">CJ2</strain>
    </source>
</reference>
<organism evidence="10 11">
    <name type="scientific">Polaromonas naphthalenivorans (strain CJ2)</name>
    <dbReference type="NCBI Taxonomy" id="365044"/>
    <lineage>
        <taxon>Bacteria</taxon>
        <taxon>Pseudomonadati</taxon>
        <taxon>Pseudomonadota</taxon>
        <taxon>Betaproteobacteria</taxon>
        <taxon>Burkholderiales</taxon>
        <taxon>Comamonadaceae</taxon>
        <taxon>Polaromonas</taxon>
    </lineage>
</organism>
<dbReference type="HOGENOM" id="CLU_147871_0_0_4"/>
<keyword evidence="3 7" id="KW-0479">Metal-binding</keyword>
<dbReference type="InterPro" id="IPR006311">
    <property type="entry name" value="TAT_signal"/>
</dbReference>
<dbReference type="Proteomes" id="UP000000644">
    <property type="component" value="Chromosome"/>
</dbReference>
<evidence type="ECO:0000256" key="3">
    <source>
        <dbReference type="ARBA" id="ARBA00022723"/>
    </source>
</evidence>
<comment type="function">
    <text evidence="7">Specific class of high-redox-potential 4Fe-4S ferredoxins. Functions in anaerobic electron transport in most purple and in some other photosynthetic bacteria and in at least one genus (Paracoccus) of halophilic, denitrifying bacteria.</text>
</comment>
<evidence type="ECO:0000259" key="9">
    <source>
        <dbReference type="PROSITE" id="PS51373"/>
    </source>
</evidence>
<evidence type="ECO:0000256" key="5">
    <source>
        <dbReference type="ARBA" id="ARBA00023004"/>
    </source>
</evidence>
<keyword evidence="5 7" id="KW-0408">Iron</keyword>
<evidence type="ECO:0000256" key="4">
    <source>
        <dbReference type="ARBA" id="ARBA00022982"/>
    </source>
</evidence>
<accession>A1VIW1</accession>
<dbReference type="eggNOG" id="ENOG50330XW">
    <property type="taxonomic scope" value="Bacteria"/>
</dbReference>
<dbReference type="GO" id="GO:0009055">
    <property type="term" value="F:electron transfer activity"/>
    <property type="evidence" value="ECO:0007669"/>
    <property type="project" value="InterPro"/>
</dbReference>
<evidence type="ECO:0000313" key="11">
    <source>
        <dbReference type="Proteomes" id="UP000000644"/>
    </source>
</evidence>
<dbReference type="Pfam" id="PF01355">
    <property type="entry name" value="HIPIP"/>
    <property type="match status" value="1"/>
</dbReference>
<dbReference type="InterPro" id="IPR000170">
    <property type="entry name" value="High_potential_FeS_prot"/>
</dbReference>
<feature type="signal peptide" evidence="8">
    <location>
        <begin position="1"/>
        <end position="27"/>
    </location>
</feature>
<dbReference type="STRING" id="365044.Pnap_0264"/>
<dbReference type="SUPFAM" id="SSF57652">
    <property type="entry name" value="HIPIP (high potential iron protein)"/>
    <property type="match status" value="1"/>
</dbReference>
<dbReference type="PROSITE" id="PS51318">
    <property type="entry name" value="TAT"/>
    <property type="match status" value="1"/>
</dbReference>
<name>A1VIW1_POLNA</name>
<proteinExistence type="inferred from homology"/>
<feature type="domain" description="High potential iron-sulfur proteins family profile" evidence="9">
    <location>
        <begin position="28"/>
        <end position="105"/>
    </location>
</feature>
<dbReference type="GO" id="GO:0051539">
    <property type="term" value="F:4 iron, 4 sulfur cluster binding"/>
    <property type="evidence" value="ECO:0007669"/>
    <property type="project" value="UniProtKB-KW"/>
</dbReference>
<keyword evidence="4 7" id="KW-0249">Electron transport</keyword>
<feature type="chain" id="PRO_5002639902" description="High-potential iron-sulfur protein" evidence="8">
    <location>
        <begin position="28"/>
        <end position="105"/>
    </location>
</feature>
<comment type="subunit">
    <text evidence="7">Homodimer.</text>
</comment>
<keyword evidence="1 7" id="KW-0813">Transport</keyword>
<evidence type="ECO:0000256" key="6">
    <source>
        <dbReference type="ARBA" id="ARBA00023014"/>
    </source>
</evidence>